<feature type="region of interest" description="Disordered" evidence="2">
    <location>
        <begin position="371"/>
        <end position="473"/>
    </location>
</feature>
<feature type="compositionally biased region" description="Polar residues" evidence="2">
    <location>
        <begin position="328"/>
        <end position="354"/>
    </location>
</feature>
<dbReference type="Pfam" id="PF00566">
    <property type="entry name" value="RabGAP-TBC"/>
    <property type="match status" value="1"/>
</dbReference>
<dbReference type="Gene3D" id="1.10.472.80">
    <property type="entry name" value="Ypt/Rab-GAP domain of gyp1p, domain 3"/>
    <property type="match status" value="1"/>
</dbReference>
<evidence type="ECO:0000256" key="2">
    <source>
        <dbReference type="SAM" id="MobiDB-lite"/>
    </source>
</evidence>
<gene>
    <name evidence="4" type="ORF">FHETE_351</name>
</gene>
<dbReference type="SMART" id="SM00164">
    <property type="entry name" value="TBC"/>
    <property type="match status" value="1"/>
</dbReference>
<dbReference type="InterPro" id="IPR050302">
    <property type="entry name" value="Rab_GAP_TBC_domain"/>
</dbReference>
<evidence type="ECO:0000313" key="4">
    <source>
        <dbReference type="EMBL" id="KAF5680577.1"/>
    </source>
</evidence>
<protein>
    <recommendedName>
        <fullName evidence="3">Rab-GAP TBC domain-containing protein</fullName>
    </recommendedName>
</protein>
<dbReference type="PANTHER" id="PTHR47219">
    <property type="entry name" value="RAB GTPASE-ACTIVATING PROTEIN 1-LIKE"/>
    <property type="match status" value="1"/>
</dbReference>
<dbReference type="FunFam" id="1.10.472.80:FF:000046">
    <property type="entry name" value="TBC domain-containing protein"/>
    <property type="match status" value="1"/>
</dbReference>
<dbReference type="GO" id="GO:0005096">
    <property type="term" value="F:GTPase activator activity"/>
    <property type="evidence" value="ECO:0007669"/>
    <property type="project" value="TreeGrafter"/>
</dbReference>
<organism evidence="4 5">
    <name type="scientific">Fusarium heterosporum</name>
    <dbReference type="NCBI Taxonomy" id="42747"/>
    <lineage>
        <taxon>Eukaryota</taxon>
        <taxon>Fungi</taxon>
        <taxon>Dikarya</taxon>
        <taxon>Ascomycota</taxon>
        <taxon>Pezizomycotina</taxon>
        <taxon>Sordariomycetes</taxon>
        <taxon>Hypocreomycetidae</taxon>
        <taxon>Hypocreales</taxon>
        <taxon>Nectriaceae</taxon>
        <taxon>Fusarium</taxon>
        <taxon>Fusarium heterosporum species complex</taxon>
    </lineage>
</organism>
<feature type="compositionally biased region" description="Low complexity" evidence="2">
    <location>
        <begin position="638"/>
        <end position="649"/>
    </location>
</feature>
<feature type="compositionally biased region" description="Polar residues" evidence="2">
    <location>
        <begin position="382"/>
        <end position="406"/>
    </location>
</feature>
<keyword evidence="1" id="KW-0175">Coiled coil</keyword>
<feature type="compositionally biased region" description="Basic and acidic residues" evidence="2">
    <location>
        <begin position="1020"/>
        <end position="1038"/>
    </location>
</feature>
<dbReference type="Gene3D" id="1.10.8.270">
    <property type="entry name" value="putative rabgap domain of human tbc1 domain family member 14 like domains"/>
    <property type="match status" value="1"/>
</dbReference>
<dbReference type="AlphaFoldDB" id="A0A8H5U3F1"/>
<feature type="compositionally biased region" description="Low complexity" evidence="2">
    <location>
        <begin position="11"/>
        <end position="50"/>
    </location>
</feature>
<feature type="compositionally biased region" description="Polar residues" evidence="2">
    <location>
        <begin position="620"/>
        <end position="637"/>
    </location>
</feature>
<evidence type="ECO:0000256" key="1">
    <source>
        <dbReference type="SAM" id="Coils"/>
    </source>
</evidence>
<dbReference type="FunFam" id="1.10.8.270:FF:000026">
    <property type="entry name" value="TBC (Tre-2/Bub2/Cdc16) domain family"/>
    <property type="match status" value="1"/>
</dbReference>
<dbReference type="InterPro" id="IPR035969">
    <property type="entry name" value="Rab-GAP_TBC_sf"/>
</dbReference>
<dbReference type="PANTHER" id="PTHR47219:SF20">
    <property type="entry name" value="TBC1 DOMAIN FAMILY MEMBER 2B"/>
    <property type="match status" value="1"/>
</dbReference>
<dbReference type="InterPro" id="IPR000195">
    <property type="entry name" value="Rab-GAP-TBC_dom"/>
</dbReference>
<dbReference type="EMBL" id="JAAGWQ010000004">
    <property type="protein sequence ID" value="KAF5680577.1"/>
    <property type="molecule type" value="Genomic_DNA"/>
</dbReference>
<feature type="region of interest" description="Disordered" evidence="2">
    <location>
        <begin position="1020"/>
        <end position="1052"/>
    </location>
</feature>
<feature type="region of interest" description="Disordered" evidence="2">
    <location>
        <begin position="619"/>
        <end position="650"/>
    </location>
</feature>
<feature type="compositionally biased region" description="Polar residues" evidence="2">
    <location>
        <begin position="1039"/>
        <end position="1052"/>
    </location>
</feature>
<feature type="region of interest" description="Disordered" evidence="2">
    <location>
        <begin position="1"/>
        <end position="118"/>
    </location>
</feature>
<feature type="region of interest" description="Disordered" evidence="2">
    <location>
        <begin position="290"/>
        <end position="354"/>
    </location>
</feature>
<name>A0A8H5U3F1_FUSHE</name>
<accession>A0A8H5U3F1</accession>
<feature type="compositionally biased region" description="Basic and acidic residues" evidence="2">
    <location>
        <begin position="558"/>
        <end position="567"/>
    </location>
</feature>
<sequence>MATAMEAADPLSSLQRSVSQHSSASYASHASHVSHTSNRSSRSNRSATVRGPRGRKRPSQPVSSASSIAASDKSLTSFPSFSPDDPNNDAFISQDDAPDDTPVPPPAAPDSGRKSIVDLTGGSDARSALFEEDHPVRKVPGSLHNADDEHLQRLISRHGAIGLIRQISEDLAQRDAQIANMRRRADERERALRRIIRECGLSNLDLETRLRTVEAELRAANKGLRREDTGLSDLMSDAMQDTVVATAYGETTAKGSTIRANSQSFSTPNESGKGTLKGWKDYIWGSGTAKRASRTNSVNGEVRPATVIRSHSSMDRRPTLQDDLFNPPDSQTAQTPSRASSIQSGVTSERKASSSIASMALRLVAGGAISTREAESRGRAISTASSKGGSLRGVSTTSSRTGQTRAVSVAGGPKSLMAMRKATPGPAAQGSSRVPGQEAWDGMRGSPPDSFSARQESYGPVEMDSIRSPESQPPTLTHIYNNFPNSEYLTDRFGFIYDQRRKKRQREAAQVARHIRKGSRAELLANGRGSISPNTIDDLPSPKGSISSEGRPESPNSMEERNAEEGKTKRWTDYLKIATFPTELLSHTPSIAIPSIEVMEGVQTPEPELHPTEPVKPAIVSTNSGLVPSASTTTAIDSGSSQPSQSESSIALAKDDNEPVKLLLQQLSDVHDAFQRDKTVRWNDFLRKVRAERKREGDAAIAAAKSAADARYEQPAMILPETRVADGEMIGVSGLGVKGKVGRAKWNEFKTLVLGGIPVTYRAKVWSECSGATALRIPGYYEDLVAQSGEDDDAVVVSQIQMDINRTLTDNIFFRKGPGVKKLNEVLLAYARRNRDVGYCQGMNLIAANLLLMMPSAEDAFWILTSIVENILPHGYYDHSLMASRADQQVLRQYVAAVLPKLSAHLDSLSIDLEALTFQWFLSVFTDCLSAEALFRVWDVVLCTNDGSTFLFQVALALLKLNEGNLLQCNTPAGIYTYISHQMTEHAISIDGLLQASEGLRKVVRREDVEQRREKAIQAEKDMIMGRDADSARSRPTAETESETAAIQSGEE</sequence>
<feature type="domain" description="Rab-GAP TBC" evidence="3">
    <location>
        <begin position="756"/>
        <end position="945"/>
    </location>
</feature>
<feature type="coiled-coil region" evidence="1">
    <location>
        <begin position="164"/>
        <end position="198"/>
    </location>
</feature>
<feature type="region of interest" description="Disordered" evidence="2">
    <location>
        <begin position="525"/>
        <end position="567"/>
    </location>
</feature>
<reference evidence="4 5" key="1">
    <citation type="submission" date="2020-05" db="EMBL/GenBank/DDBJ databases">
        <title>Identification and distribution of gene clusters putatively required for synthesis of sphingolipid metabolism inhibitors in phylogenetically diverse species of the filamentous fungus Fusarium.</title>
        <authorList>
            <person name="Kim H.-S."/>
            <person name="Busman M."/>
            <person name="Brown D.W."/>
            <person name="Divon H."/>
            <person name="Uhlig S."/>
            <person name="Proctor R.H."/>
        </authorList>
    </citation>
    <scope>NUCLEOTIDE SEQUENCE [LARGE SCALE GENOMIC DNA]</scope>
    <source>
        <strain evidence="4 5">NRRL 20693</strain>
    </source>
</reference>
<evidence type="ECO:0000313" key="5">
    <source>
        <dbReference type="Proteomes" id="UP000567885"/>
    </source>
</evidence>
<proteinExistence type="predicted"/>
<dbReference type="GO" id="GO:0031267">
    <property type="term" value="F:small GTPase binding"/>
    <property type="evidence" value="ECO:0007669"/>
    <property type="project" value="TreeGrafter"/>
</dbReference>
<dbReference type="OrthoDB" id="294251at2759"/>
<dbReference type="Proteomes" id="UP000567885">
    <property type="component" value="Unassembled WGS sequence"/>
</dbReference>
<dbReference type="PROSITE" id="PS50086">
    <property type="entry name" value="TBC_RABGAP"/>
    <property type="match status" value="1"/>
</dbReference>
<evidence type="ECO:0000259" key="3">
    <source>
        <dbReference type="PROSITE" id="PS50086"/>
    </source>
</evidence>
<dbReference type="SUPFAM" id="SSF47923">
    <property type="entry name" value="Ypt/Rab-GAP domain of gyp1p"/>
    <property type="match status" value="2"/>
</dbReference>
<keyword evidence="5" id="KW-1185">Reference proteome</keyword>
<comment type="caution">
    <text evidence="4">The sequence shown here is derived from an EMBL/GenBank/DDBJ whole genome shotgun (WGS) entry which is preliminary data.</text>
</comment>